<keyword evidence="8" id="KW-1185">Reference proteome</keyword>
<reference evidence="7" key="1">
    <citation type="submission" date="2022-10" db="EMBL/GenBank/DDBJ databases">
        <title>Tapping the CABI collections for fungal endophytes: first genome assemblies for Collariella, Neodidymelliopsis, Ascochyta clinopodiicola, Didymella pomorum, Didymosphaeria variabile, Neocosmospora piperis and Neocucurbitaria cava.</title>
        <authorList>
            <person name="Hill R."/>
        </authorList>
    </citation>
    <scope>NUCLEOTIDE SEQUENCE</scope>
    <source>
        <strain evidence="7">IMI 355082</strain>
    </source>
</reference>
<dbReference type="Pfam" id="PF13450">
    <property type="entry name" value="NAD_binding_8"/>
    <property type="match status" value="1"/>
</dbReference>
<evidence type="ECO:0000259" key="6">
    <source>
        <dbReference type="Pfam" id="PF01593"/>
    </source>
</evidence>
<evidence type="ECO:0000256" key="4">
    <source>
        <dbReference type="RuleBase" id="RU362067"/>
    </source>
</evidence>
<feature type="chain" id="PRO_5040893675" description="Amine oxidase" evidence="5">
    <location>
        <begin position="19"/>
        <end position="525"/>
    </location>
</feature>
<dbReference type="InterPro" id="IPR036188">
    <property type="entry name" value="FAD/NAD-bd_sf"/>
</dbReference>
<accession>A0A9W9CUV6</accession>
<keyword evidence="4" id="KW-0274">FAD</keyword>
<comment type="cofactor">
    <cofactor evidence="1 4">
        <name>FAD</name>
        <dbReference type="ChEBI" id="CHEBI:57692"/>
    </cofactor>
</comment>
<dbReference type="GO" id="GO:0016491">
    <property type="term" value="F:oxidoreductase activity"/>
    <property type="evidence" value="ECO:0007669"/>
    <property type="project" value="UniProtKB-KW"/>
</dbReference>
<dbReference type="Pfam" id="PF01593">
    <property type="entry name" value="Amino_oxidase"/>
    <property type="match status" value="1"/>
</dbReference>
<dbReference type="EMBL" id="JAPEVB010000005">
    <property type="protein sequence ID" value="KAJ4387829.1"/>
    <property type="molecule type" value="Genomic_DNA"/>
</dbReference>
<sequence>MRATPYISVALSGVVVLAAPSDTKRDGSQARSTCRQTEVAILGAGVAGITAAQALSNASISDFVIVERNDYVGGRMAHTTFGDKGDGTPYVVELGANWIQGLGASDPNAPENPIWTFSKKWNVSNTYSDYDSILTYDQTGASDYSDILDDYDAADDIAVADSGYLLAENLQDTSARTGLSLAGWRPNGDMKMAAVEWWNWDWDGSYSPDKSSFIFGVTGDNLTFNIYGDNDNFVIDEQGFNKWLVGESSTFLTGNDSRLLLNTTVSSIEYSDSGVTVSFSDGDCISAQYAITTFSLGVLQNDVVEFKPQLPRWKLEAIQQFQMGTYTKIFYQFNETFWPEDTQYFLYADPYKRGYYPVWQSISTDGFMPGSNIIFATVVDDESYRIEKQTDEQTKEEGLAVLRNMFPDVDIPEPTAFMYPRWSTEPWTHGSYSNWPVGMTLEKHQNLRANVDNLWFAGEHTSAQQYGFLQGAWFEGRAAGEQIAAFLKGNGTSMVAYELLHGTTPLSAYNVANGWPVSSFLDYDE</sequence>
<evidence type="ECO:0000313" key="8">
    <source>
        <dbReference type="Proteomes" id="UP001140453"/>
    </source>
</evidence>
<feature type="binding site" evidence="3">
    <location>
        <position position="265"/>
    </location>
    <ligand>
        <name>FAD</name>
        <dbReference type="ChEBI" id="CHEBI:57692"/>
    </ligand>
</feature>
<feature type="signal peptide" evidence="5">
    <location>
        <begin position="1"/>
        <end position="18"/>
    </location>
</feature>
<dbReference type="PANTHER" id="PTHR10742:SF313">
    <property type="entry name" value="AMINE OXIDASE"/>
    <property type="match status" value="1"/>
</dbReference>
<dbReference type="Proteomes" id="UP001140453">
    <property type="component" value="Unassembled WGS sequence"/>
</dbReference>
<evidence type="ECO:0000256" key="1">
    <source>
        <dbReference type="ARBA" id="ARBA00001974"/>
    </source>
</evidence>
<name>A0A9W9CUV6_9PEZI</name>
<dbReference type="SUPFAM" id="SSF54373">
    <property type="entry name" value="FAD-linked reductases, C-terminal domain"/>
    <property type="match status" value="1"/>
</dbReference>
<organism evidence="7 8">
    <name type="scientific">Gnomoniopsis smithogilvyi</name>
    <dbReference type="NCBI Taxonomy" id="1191159"/>
    <lineage>
        <taxon>Eukaryota</taxon>
        <taxon>Fungi</taxon>
        <taxon>Dikarya</taxon>
        <taxon>Ascomycota</taxon>
        <taxon>Pezizomycotina</taxon>
        <taxon>Sordariomycetes</taxon>
        <taxon>Sordariomycetidae</taxon>
        <taxon>Diaporthales</taxon>
        <taxon>Gnomoniaceae</taxon>
        <taxon>Gnomoniopsis</taxon>
    </lineage>
</organism>
<evidence type="ECO:0000313" key="7">
    <source>
        <dbReference type="EMBL" id="KAJ4387829.1"/>
    </source>
</evidence>
<dbReference type="Gene3D" id="3.90.660.10">
    <property type="match status" value="1"/>
</dbReference>
<dbReference type="SUPFAM" id="SSF51905">
    <property type="entry name" value="FAD/NAD(P)-binding domain"/>
    <property type="match status" value="1"/>
</dbReference>
<proteinExistence type="inferred from homology"/>
<dbReference type="InterPro" id="IPR050281">
    <property type="entry name" value="Flavin_monoamine_oxidase"/>
</dbReference>
<comment type="similarity">
    <text evidence="4">Belongs to the flavin monoamine oxidase family.</text>
</comment>
<dbReference type="PRINTS" id="PR00757">
    <property type="entry name" value="AMINEOXDASEF"/>
</dbReference>
<evidence type="ECO:0000256" key="5">
    <source>
        <dbReference type="SAM" id="SignalP"/>
    </source>
</evidence>
<keyword evidence="5" id="KW-0732">Signal</keyword>
<dbReference type="EC" id="1.4.3.-" evidence="4"/>
<dbReference type="InterPro" id="IPR002937">
    <property type="entry name" value="Amino_oxidase"/>
</dbReference>
<comment type="caution">
    <text evidence="7">The sequence shown here is derived from an EMBL/GenBank/DDBJ whole genome shotgun (WGS) entry which is preliminary data.</text>
</comment>
<evidence type="ECO:0000256" key="2">
    <source>
        <dbReference type="ARBA" id="ARBA00023002"/>
    </source>
</evidence>
<dbReference type="InterPro" id="IPR001613">
    <property type="entry name" value="Flavin_amine_oxidase"/>
</dbReference>
<evidence type="ECO:0000256" key="3">
    <source>
        <dbReference type="PIRSR" id="PIRSR601613-1"/>
    </source>
</evidence>
<keyword evidence="2 4" id="KW-0560">Oxidoreductase</keyword>
<keyword evidence="4" id="KW-0285">Flavoprotein</keyword>
<feature type="domain" description="Amine oxidase" evidence="6">
    <location>
        <begin position="256"/>
        <end position="483"/>
    </location>
</feature>
<dbReference type="Gene3D" id="3.50.50.60">
    <property type="entry name" value="FAD/NAD(P)-binding domain"/>
    <property type="match status" value="1"/>
</dbReference>
<dbReference type="GO" id="GO:0006598">
    <property type="term" value="P:polyamine catabolic process"/>
    <property type="evidence" value="ECO:0007669"/>
    <property type="project" value="TreeGrafter"/>
</dbReference>
<protein>
    <recommendedName>
        <fullName evidence="4">Amine oxidase</fullName>
        <ecNumber evidence="4">1.4.3.-</ecNumber>
    </recommendedName>
</protein>
<dbReference type="PANTHER" id="PTHR10742">
    <property type="entry name" value="FLAVIN MONOAMINE OXIDASE"/>
    <property type="match status" value="1"/>
</dbReference>
<gene>
    <name evidence="7" type="ORF">N0V93_008432</name>
</gene>
<dbReference type="AlphaFoldDB" id="A0A9W9CUV6"/>
<dbReference type="OrthoDB" id="7777654at2759"/>